<sequence>MIQAFGTAGLLSRLYLAAFFASHVTHALAPGALKTWTGTTTQALHTGDPWMDIAVAALLSLVVIWLALGVHSRIVALIGFLICTATVILHGDTWINSARVDLWTWPHVTALLAVVILAITGGGTWRLYSGGWRVRHSI</sequence>
<evidence type="ECO:0000256" key="1">
    <source>
        <dbReference type="SAM" id="Phobius"/>
    </source>
</evidence>
<feature type="transmembrane region" description="Helical" evidence="1">
    <location>
        <begin position="107"/>
        <end position="128"/>
    </location>
</feature>
<name>A0A1H7VYW8_9RHOB</name>
<keyword evidence="1" id="KW-0472">Membrane</keyword>
<keyword evidence="1" id="KW-1133">Transmembrane helix</keyword>
<protein>
    <submittedName>
        <fullName evidence="2">Uncharacterized protein</fullName>
    </submittedName>
</protein>
<evidence type="ECO:0000313" key="2">
    <source>
        <dbReference type="EMBL" id="SEM14400.1"/>
    </source>
</evidence>
<dbReference type="EMBL" id="FOBO01000002">
    <property type="protein sequence ID" value="SEM14400.1"/>
    <property type="molecule type" value="Genomic_DNA"/>
</dbReference>
<reference evidence="2 3" key="1">
    <citation type="submission" date="2016-10" db="EMBL/GenBank/DDBJ databases">
        <authorList>
            <person name="de Groot N.N."/>
        </authorList>
    </citation>
    <scope>NUCLEOTIDE SEQUENCE [LARGE SCALE GENOMIC DNA]</scope>
    <source>
        <strain evidence="2 3">DSM 11457</strain>
    </source>
</reference>
<keyword evidence="1" id="KW-0812">Transmembrane</keyword>
<accession>A0A1H7VYW8</accession>
<evidence type="ECO:0000313" key="3">
    <source>
        <dbReference type="Proteomes" id="UP000182160"/>
    </source>
</evidence>
<feature type="transmembrane region" description="Helical" evidence="1">
    <location>
        <begin position="51"/>
        <end position="68"/>
    </location>
</feature>
<organism evidence="2 3">
    <name type="scientific">Roseovarius tolerans</name>
    <dbReference type="NCBI Taxonomy" id="74031"/>
    <lineage>
        <taxon>Bacteria</taxon>
        <taxon>Pseudomonadati</taxon>
        <taxon>Pseudomonadota</taxon>
        <taxon>Alphaproteobacteria</taxon>
        <taxon>Rhodobacterales</taxon>
        <taxon>Roseobacteraceae</taxon>
        <taxon>Roseovarius</taxon>
    </lineage>
</organism>
<gene>
    <name evidence="2" type="ORF">SAMN04488077_102231</name>
</gene>
<proteinExistence type="predicted"/>
<dbReference type="Proteomes" id="UP000182160">
    <property type="component" value="Unassembled WGS sequence"/>
</dbReference>
<dbReference type="AlphaFoldDB" id="A0A1H7VYW8"/>
<dbReference type="RefSeq" id="WP_074784913.1">
    <property type="nucleotide sequence ID" value="NZ_FOBO01000002.1"/>
</dbReference>
<feature type="transmembrane region" description="Helical" evidence="1">
    <location>
        <begin position="75"/>
        <end position="95"/>
    </location>
</feature>